<name>A0A0D1ZW90_9PEZI</name>
<dbReference type="HOGENOM" id="CLU_3112262_0_0_1"/>
<dbReference type="InParanoid" id="A0A0D1ZW90"/>
<proteinExistence type="predicted"/>
<accession>A0A0D1ZW90</accession>
<evidence type="ECO:0008006" key="3">
    <source>
        <dbReference type="Google" id="ProtNLM"/>
    </source>
</evidence>
<dbReference type="STRING" id="253628.A0A0D1ZW90"/>
<dbReference type="OrthoDB" id="3693100at2759"/>
<reference evidence="1 2" key="1">
    <citation type="submission" date="2015-01" db="EMBL/GenBank/DDBJ databases">
        <title>The Genome Sequence of Ochroconis gallopava CBS43764.</title>
        <authorList>
            <consortium name="The Broad Institute Genomics Platform"/>
            <person name="Cuomo C."/>
            <person name="de Hoog S."/>
            <person name="Gorbushina A."/>
            <person name="Stielow B."/>
            <person name="Teixiera M."/>
            <person name="Abouelleil A."/>
            <person name="Chapman S.B."/>
            <person name="Priest M."/>
            <person name="Young S.K."/>
            <person name="Wortman J."/>
            <person name="Nusbaum C."/>
            <person name="Birren B."/>
        </authorList>
    </citation>
    <scope>NUCLEOTIDE SEQUENCE [LARGE SCALE GENOMIC DNA]</scope>
    <source>
        <strain evidence="1 2">CBS 43764</strain>
    </source>
</reference>
<sequence length="51" mass="6023">MATLLRDPRVIEYDVLAIQEPWKNPFMSTTHHLVKDIFHLCYPEINKEDGP</sequence>
<feature type="non-terminal residue" evidence="1">
    <location>
        <position position="51"/>
    </location>
</feature>
<evidence type="ECO:0000313" key="1">
    <source>
        <dbReference type="EMBL" id="KIV98299.1"/>
    </source>
</evidence>
<protein>
    <recommendedName>
        <fullName evidence="3">Endonuclease/exonuclease/phosphatase domain-containing protein</fullName>
    </recommendedName>
</protein>
<gene>
    <name evidence="1" type="ORF">PV09_09856</name>
</gene>
<dbReference type="AlphaFoldDB" id="A0A0D1ZW90"/>
<dbReference type="VEuPathDB" id="FungiDB:PV09_09856"/>
<dbReference type="RefSeq" id="XP_016208169.1">
    <property type="nucleotide sequence ID" value="XM_016364004.1"/>
</dbReference>
<keyword evidence="2" id="KW-1185">Reference proteome</keyword>
<dbReference type="Proteomes" id="UP000053259">
    <property type="component" value="Unassembled WGS sequence"/>
</dbReference>
<dbReference type="GeneID" id="27317829"/>
<evidence type="ECO:0000313" key="2">
    <source>
        <dbReference type="Proteomes" id="UP000053259"/>
    </source>
</evidence>
<dbReference type="EMBL" id="KN847849">
    <property type="protein sequence ID" value="KIV98299.1"/>
    <property type="molecule type" value="Genomic_DNA"/>
</dbReference>
<organism evidence="1 2">
    <name type="scientific">Verruconis gallopava</name>
    <dbReference type="NCBI Taxonomy" id="253628"/>
    <lineage>
        <taxon>Eukaryota</taxon>
        <taxon>Fungi</taxon>
        <taxon>Dikarya</taxon>
        <taxon>Ascomycota</taxon>
        <taxon>Pezizomycotina</taxon>
        <taxon>Dothideomycetes</taxon>
        <taxon>Pleosporomycetidae</taxon>
        <taxon>Venturiales</taxon>
        <taxon>Sympoventuriaceae</taxon>
        <taxon>Verruconis</taxon>
    </lineage>
</organism>